<dbReference type="AlphaFoldDB" id="A0ABC8BV57"/>
<gene>
    <name evidence="1" type="ORF">B7C62_20565</name>
</gene>
<sequence>MKALHHARSLFTGPGATARVIGAAFVVGTIAAQHPNPVFNRLQAKDTFSVLPNWRFFAPSPAMHDYHFLYRTLDEENATSPWRTLDVIAGRKMSQIFWFPDRRPEKAVFDVCGEVLQVMDRGGFEAGLQSPPYRLITSHLRHLLRAEGQESVKGFQFALARDAGYDTSVEPDMIFMSPYTPMNPEAAL</sequence>
<name>A0ABC8BV57_9ACTN</name>
<dbReference type="KEGG" id="kab:B7C62_20565"/>
<dbReference type="Proteomes" id="UP000192251">
    <property type="component" value="Chromosome"/>
</dbReference>
<dbReference type="EMBL" id="CP020563">
    <property type="protein sequence ID" value="ARF74359.1"/>
    <property type="molecule type" value="Genomic_DNA"/>
</dbReference>
<reference evidence="1 2" key="1">
    <citation type="submission" date="2017-04" db="EMBL/GenBank/DDBJ databases">
        <title>The complete genome sequence of Streptomyces albolongus YIM 101047, the producer of novel bafilomycins and novel odoriferous sesquiterpenoids.</title>
        <authorList>
            <person name="Yin M."/>
            <person name="Jiang Y."/>
        </authorList>
    </citation>
    <scope>NUCLEOTIDE SEQUENCE [LARGE SCALE GENOMIC DNA]</scope>
    <source>
        <strain evidence="1 2">YIM 101047</strain>
    </source>
</reference>
<evidence type="ECO:0000313" key="2">
    <source>
        <dbReference type="Proteomes" id="UP000192251"/>
    </source>
</evidence>
<evidence type="ECO:0000313" key="1">
    <source>
        <dbReference type="EMBL" id="ARF74359.1"/>
    </source>
</evidence>
<keyword evidence="2" id="KW-1185">Reference proteome</keyword>
<accession>A0ABC8BV57</accession>
<dbReference type="RefSeq" id="WP_084748281.1">
    <property type="nucleotide sequence ID" value="NZ_CP020563.1"/>
</dbReference>
<organism evidence="1 2">
    <name type="scientific">Kitasatospora albolonga</name>
    <dbReference type="NCBI Taxonomy" id="68173"/>
    <lineage>
        <taxon>Bacteria</taxon>
        <taxon>Bacillati</taxon>
        <taxon>Actinomycetota</taxon>
        <taxon>Actinomycetes</taxon>
        <taxon>Kitasatosporales</taxon>
        <taxon>Streptomycetaceae</taxon>
        <taxon>Kitasatospora</taxon>
    </lineage>
</organism>
<protein>
    <submittedName>
        <fullName evidence="1">Uncharacterized protein</fullName>
    </submittedName>
</protein>
<proteinExistence type="predicted"/>